<protein>
    <submittedName>
        <fullName evidence="2">Uncharacterized protein</fullName>
    </submittedName>
</protein>
<dbReference type="Proteomes" id="UP000199199">
    <property type="component" value="Unassembled WGS sequence"/>
</dbReference>
<feature type="transmembrane region" description="Helical" evidence="1">
    <location>
        <begin position="6"/>
        <end position="28"/>
    </location>
</feature>
<feature type="transmembrane region" description="Helical" evidence="1">
    <location>
        <begin position="108"/>
        <end position="128"/>
    </location>
</feature>
<reference evidence="3" key="1">
    <citation type="submission" date="2016-10" db="EMBL/GenBank/DDBJ databases">
        <authorList>
            <person name="Varghese N."/>
            <person name="Submissions S."/>
        </authorList>
    </citation>
    <scope>NUCLEOTIDE SEQUENCE [LARGE SCALE GENOMIC DNA]</scope>
    <source>
        <strain evidence="3">DSM 22427</strain>
    </source>
</reference>
<dbReference type="RefSeq" id="WP_139231269.1">
    <property type="nucleotide sequence ID" value="NZ_FOZS01000011.1"/>
</dbReference>
<organism evidence="2 3">
    <name type="scientific">Halostagnicola kamekurae</name>
    <dbReference type="NCBI Taxonomy" id="619731"/>
    <lineage>
        <taxon>Archaea</taxon>
        <taxon>Methanobacteriati</taxon>
        <taxon>Methanobacteriota</taxon>
        <taxon>Stenosarchaea group</taxon>
        <taxon>Halobacteria</taxon>
        <taxon>Halobacteriales</taxon>
        <taxon>Natrialbaceae</taxon>
        <taxon>Halostagnicola</taxon>
    </lineage>
</organism>
<gene>
    <name evidence="2" type="ORF">SAMN04488556_0064</name>
</gene>
<evidence type="ECO:0000313" key="3">
    <source>
        <dbReference type="Proteomes" id="UP000199199"/>
    </source>
</evidence>
<keyword evidence="1" id="KW-0812">Transmembrane</keyword>
<feature type="transmembrane region" description="Helical" evidence="1">
    <location>
        <begin position="77"/>
        <end position="96"/>
    </location>
</feature>
<dbReference type="EMBL" id="FOZS01000011">
    <property type="protein sequence ID" value="SFT08925.1"/>
    <property type="molecule type" value="Genomic_DNA"/>
</dbReference>
<proteinExistence type="predicted"/>
<dbReference type="AlphaFoldDB" id="A0A1I6V5J5"/>
<accession>A0A1I6V5J5</accession>
<keyword evidence="1" id="KW-0472">Membrane</keyword>
<name>A0A1I6V5J5_9EURY</name>
<sequence length="140" mass="15539">MVQTDPYQLLQVIGLSLPFLALYLTVLVEIHKLPKPIQVSSSDHRFRPVSVHALTDQDDKEWAGTVTLSYAYQHWDFVFALASIILILFSAITMIISLVVKGGNVKNIAFILLTASYGAAAISAVYTLKFCYKNFSPSND</sequence>
<keyword evidence="1" id="KW-1133">Transmembrane helix</keyword>
<evidence type="ECO:0000313" key="2">
    <source>
        <dbReference type="EMBL" id="SFT08925.1"/>
    </source>
</evidence>
<keyword evidence="3" id="KW-1185">Reference proteome</keyword>
<evidence type="ECO:0000256" key="1">
    <source>
        <dbReference type="SAM" id="Phobius"/>
    </source>
</evidence>